<dbReference type="GO" id="GO:0016791">
    <property type="term" value="F:phosphatase activity"/>
    <property type="evidence" value="ECO:0007669"/>
    <property type="project" value="TreeGrafter"/>
</dbReference>
<dbReference type="NCBIfam" id="TIGR01460">
    <property type="entry name" value="HAD-SF-IIA"/>
    <property type="match status" value="1"/>
</dbReference>
<dbReference type="RefSeq" id="WP_007794897.1">
    <property type="nucleotide sequence ID" value="NZ_DS022276.1"/>
</dbReference>
<accession>Q0FRN1</accession>
<organism evidence="1 2">
    <name type="scientific">Salipiger bermudensis (strain DSM 26914 / JCM 13377 / KCTC 12554 / HTCC2601)</name>
    <name type="common">Pelagibaca bermudensis</name>
    <dbReference type="NCBI Taxonomy" id="314265"/>
    <lineage>
        <taxon>Bacteria</taxon>
        <taxon>Pseudomonadati</taxon>
        <taxon>Pseudomonadota</taxon>
        <taxon>Alphaproteobacteria</taxon>
        <taxon>Rhodobacterales</taxon>
        <taxon>Roseobacteraceae</taxon>
        <taxon>Salipiger</taxon>
    </lineage>
</organism>
<dbReference type="SUPFAM" id="SSF56784">
    <property type="entry name" value="HAD-like"/>
    <property type="match status" value="1"/>
</dbReference>
<dbReference type="InterPro" id="IPR006357">
    <property type="entry name" value="HAD-SF_hydro_IIA"/>
</dbReference>
<dbReference type="Pfam" id="PF13242">
    <property type="entry name" value="Hydrolase_like"/>
    <property type="match status" value="1"/>
</dbReference>
<evidence type="ECO:0000313" key="1">
    <source>
        <dbReference type="EMBL" id="EAU46823.1"/>
    </source>
</evidence>
<gene>
    <name evidence="1" type="ORF">R2601_13414</name>
</gene>
<dbReference type="PANTHER" id="PTHR19288:SF46">
    <property type="entry name" value="HALOACID DEHALOGENASE-LIKE HYDROLASE DOMAIN-CONTAINING PROTEIN 2"/>
    <property type="match status" value="1"/>
</dbReference>
<dbReference type="STRING" id="314265.R2601_13414"/>
<dbReference type="InterPro" id="IPR036412">
    <property type="entry name" value="HAD-like_sf"/>
</dbReference>
<keyword evidence="1" id="KW-0808">Transferase</keyword>
<dbReference type="Pfam" id="PF13344">
    <property type="entry name" value="Hydrolase_6"/>
    <property type="match status" value="1"/>
</dbReference>
<dbReference type="InterPro" id="IPR023214">
    <property type="entry name" value="HAD_sf"/>
</dbReference>
<dbReference type="EMBL" id="AATQ01000011">
    <property type="protein sequence ID" value="EAU46823.1"/>
    <property type="molecule type" value="Genomic_DNA"/>
</dbReference>
<keyword evidence="2" id="KW-1185">Reference proteome</keyword>
<protein>
    <submittedName>
        <fullName evidence="1">Probable phosphotransferase</fullName>
    </submittedName>
</protein>
<evidence type="ECO:0000313" key="2">
    <source>
        <dbReference type="Proteomes" id="UP000006230"/>
    </source>
</evidence>
<proteinExistence type="predicted"/>
<dbReference type="Proteomes" id="UP000006230">
    <property type="component" value="Unassembled WGS sequence"/>
</dbReference>
<dbReference type="AlphaFoldDB" id="Q0FRN1"/>
<dbReference type="eggNOG" id="COG0647">
    <property type="taxonomic scope" value="Bacteria"/>
</dbReference>
<dbReference type="PANTHER" id="PTHR19288">
    <property type="entry name" value="4-NITROPHENYLPHOSPHATASE-RELATED"/>
    <property type="match status" value="1"/>
</dbReference>
<reference evidence="1 2" key="1">
    <citation type="journal article" date="2010" name="J. Bacteriol.">
        <title>Genome sequences of Pelagibaca bermudensis HTCC2601T and Maritimibacter alkaliphilus HTCC2654T, the type strains of two marine Roseobacter genera.</title>
        <authorList>
            <person name="Thrash J.C."/>
            <person name="Cho J.C."/>
            <person name="Ferriera S."/>
            <person name="Johnson J."/>
            <person name="Vergin K.L."/>
            <person name="Giovannoni S.J."/>
        </authorList>
    </citation>
    <scope>NUCLEOTIDE SEQUENCE [LARGE SCALE GENOMIC DNA]</scope>
    <source>
        <strain evidence="2">DSM 26914 / JCM 13377 / KCTC 12554 / HTCC2601</strain>
    </source>
</reference>
<dbReference type="GO" id="GO:0005737">
    <property type="term" value="C:cytoplasm"/>
    <property type="evidence" value="ECO:0007669"/>
    <property type="project" value="TreeGrafter"/>
</dbReference>
<dbReference type="OrthoDB" id="148966at2"/>
<sequence length="255" mass="26670">MSAPIRAIISDLDGVVWRGEEPIPEAVETLRAWSGRGVPLAFVTNNSAHSAEDFAGILNRLGIAVAPSHVITPIEALKSLLRERHAGARVYVIGGAALALAVVEAGGTVVQDAQADLVVLGTDYELSYTKLRCATNALLNGATLIATNPDLLSPVEDGFEPCVGALVALFTAAVPGTTPVILGKPQPALLEAAMTLLGAQREETVMIGDQVSTDIRAAAAAGIRGFRITTNPRHVAQADDPLHEVIDRLAEIRPV</sequence>
<comment type="caution">
    <text evidence="1">The sequence shown here is derived from an EMBL/GenBank/DDBJ whole genome shotgun (WGS) entry which is preliminary data.</text>
</comment>
<name>Q0FRN1_SALBH</name>
<dbReference type="Gene3D" id="3.40.50.1000">
    <property type="entry name" value="HAD superfamily/HAD-like"/>
    <property type="match status" value="2"/>
</dbReference>
<dbReference type="GO" id="GO:0016740">
    <property type="term" value="F:transferase activity"/>
    <property type="evidence" value="ECO:0007669"/>
    <property type="project" value="UniProtKB-KW"/>
</dbReference>
<dbReference type="HOGENOM" id="CLU_043473_1_2_5"/>